<dbReference type="GO" id="GO:0008758">
    <property type="term" value="F:UDP-2,3-diacylglucosamine hydrolase activity"/>
    <property type="evidence" value="ECO:0007669"/>
    <property type="project" value="UniProtKB-UniRule"/>
</dbReference>
<keyword evidence="13" id="KW-1185">Reference proteome</keyword>
<dbReference type="PANTHER" id="PTHR34990">
    <property type="entry name" value="UDP-2,3-DIACYLGLUCOSAMINE HYDROLASE-RELATED"/>
    <property type="match status" value="1"/>
</dbReference>
<comment type="pathway">
    <text evidence="10">Glycolipid biosynthesis; lipid IV(A) biosynthesis; lipid IV(A) from (3R)-3-hydroxytetradecanoyl-[acyl-carrier-protein] and UDP-N-acetyl-alpha-D-glucosamine: step 4/6.</text>
</comment>
<keyword evidence="5 10" id="KW-0479">Metal-binding</keyword>
<evidence type="ECO:0000256" key="4">
    <source>
        <dbReference type="ARBA" id="ARBA00022556"/>
    </source>
</evidence>
<dbReference type="InterPro" id="IPR010138">
    <property type="entry name" value="UDP-diacylglucosamine_Hdrlase"/>
</dbReference>
<proteinExistence type="inferred from homology"/>
<dbReference type="InterPro" id="IPR029052">
    <property type="entry name" value="Metallo-depent_PP-like"/>
</dbReference>
<evidence type="ECO:0000256" key="9">
    <source>
        <dbReference type="ARBA" id="ARBA00023211"/>
    </source>
</evidence>
<evidence type="ECO:0000256" key="1">
    <source>
        <dbReference type="ARBA" id="ARBA00022475"/>
    </source>
</evidence>
<feature type="domain" description="Calcineurin-like phosphoesterase" evidence="11">
    <location>
        <begin position="1"/>
        <end position="209"/>
    </location>
</feature>
<organism evidence="12 13">
    <name type="scientific">Halomonas fontilapidosi</name>
    <dbReference type="NCBI Taxonomy" id="616675"/>
    <lineage>
        <taxon>Bacteria</taxon>
        <taxon>Pseudomonadati</taxon>
        <taxon>Pseudomonadota</taxon>
        <taxon>Gammaproteobacteria</taxon>
        <taxon>Oceanospirillales</taxon>
        <taxon>Halomonadaceae</taxon>
        <taxon>Halomonas</taxon>
    </lineage>
</organism>
<sequence length="253" mass="27665">MTALLISDLHLHPGAPGVSEGFLHWLDERARGSDALYILGDFFEAWVGDDLLDLGEQDPTGNATLASRIAAALKRLADGGTAIYLMHGNRDFLLGERFAHDAGAALLPDPSVVALGSERVLLMHGDSLCTHDEAYQAFRAQARNPLWQEQVLSMPIQERIALARQLREQSGEANSNKAEDIMDVTLDEVVKVMAEHGVTTLIHGHTHRPAVHDLEVDGQPAKRYVLGDWQPGKGWEIVIEEGGEPQLQAFSLS</sequence>
<evidence type="ECO:0000256" key="3">
    <source>
        <dbReference type="ARBA" id="ARBA00022519"/>
    </source>
</evidence>
<evidence type="ECO:0000259" key="11">
    <source>
        <dbReference type="Pfam" id="PF00149"/>
    </source>
</evidence>
<gene>
    <name evidence="10" type="primary">lpxH</name>
    <name evidence="12" type="ORF">FHR95_000028</name>
</gene>
<dbReference type="GO" id="GO:0019897">
    <property type="term" value="C:extrinsic component of plasma membrane"/>
    <property type="evidence" value="ECO:0007669"/>
    <property type="project" value="UniProtKB-UniRule"/>
</dbReference>
<feature type="binding site" evidence="10">
    <location>
        <position position="177"/>
    </location>
    <ligand>
        <name>substrate</name>
    </ligand>
</feature>
<evidence type="ECO:0000313" key="12">
    <source>
        <dbReference type="EMBL" id="MBB3182504.1"/>
    </source>
</evidence>
<dbReference type="GO" id="GO:0005737">
    <property type="term" value="C:cytoplasm"/>
    <property type="evidence" value="ECO:0007669"/>
    <property type="project" value="InterPro"/>
</dbReference>
<dbReference type="AlphaFoldDB" id="A0A7W5DGI4"/>
<dbReference type="Gene3D" id="3.60.21.10">
    <property type="match status" value="1"/>
</dbReference>
<dbReference type="GO" id="GO:0030145">
    <property type="term" value="F:manganese ion binding"/>
    <property type="evidence" value="ECO:0007669"/>
    <property type="project" value="UniProtKB-UniRule"/>
</dbReference>
<protein>
    <recommendedName>
        <fullName evidence="10">UDP-2,3-diacylglucosamine hydrolase</fullName>
        <ecNumber evidence="10">3.6.1.54</ecNumber>
    </recommendedName>
    <alternativeName>
        <fullName evidence="10">UDP-2,3-diacylglucosamine diphosphatase</fullName>
    </alternativeName>
</protein>
<dbReference type="UniPathway" id="UPA00359">
    <property type="reaction ID" value="UER00480"/>
</dbReference>
<dbReference type="RefSeq" id="WP_183312915.1">
    <property type="nucleotide sequence ID" value="NZ_JACHXQ010000001.1"/>
</dbReference>
<evidence type="ECO:0000256" key="7">
    <source>
        <dbReference type="ARBA" id="ARBA00023098"/>
    </source>
</evidence>
<dbReference type="Pfam" id="PF00149">
    <property type="entry name" value="Metallophos"/>
    <property type="match status" value="1"/>
</dbReference>
<evidence type="ECO:0000256" key="6">
    <source>
        <dbReference type="ARBA" id="ARBA00022801"/>
    </source>
</evidence>
<dbReference type="EMBL" id="JACHXQ010000001">
    <property type="protein sequence ID" value="MBB3182504.1"/>
    <property type="molecule type" value="Genomic_DNA"/>
</dbReference>
<feature type="binding site" evidence="10">
    <location>
        <position position="205"/>
    </location>
    <ligand>
        <name>substrate</name>
    </ligand>
</feature>
<name>A0A7W5DGI4_9GAMM</name>
<keyword evidence="9 10" id="KW-0464">Manganese</keyword>
<feature type="binding site" evidence="10">
    <location>
        <position position="170"/>
    </location>
    <ligand>
        <name>substrate</name>
    </ligand>
</feature>
<dbReference type="EC" id="3.6.1.54" evidence="10"/>
<feature type="binding site" evidence="10">
    <location>
        <position position="124"/>
    </location>
    <ligand>
        <name>Mn(2+)</name>
        <dbReference type="ChEBI" id="CHEBI:29035"/>
        <label>2</label>
    </ligand>
</feature>
<dbReference type="SUPFAM" id="SSF56300">
    <property type="entry name" value="Metallo-dependent phosphatases"/>
    <property type="match status" value="1"/>
</dbReference>
<keyword evidence="8 10" id="KW-0472">Membrane</keyword>
<feature type="binding site" evidence="10">
    <location>
        <position position="174"/>
    </location>
    <ligand>
        <name>substrate</name>
    </ligand>
</feature>
<evidence type="ECO:0000256" key="10">
    <source>
        <dbReference type="HAMAP-Rule" id="MF_00575"/>
    </source>
</evidence>
<dbReference type="GO" id="GO:0009245">
    <property type="term" value="P:lipid A biosynthetic process"/>
    <property type="evidence" value="ECO:0007669"/>
    <property type="project" value="UniProtKB-UniRule"/>
</dbReference>
<feature type="binding site" evidence="10">
    <location>
        <position position="8"/>
    </location>
    <ligand>
        <name>Mn(2+)</name>
        <dbReference type="ChEBI" id="CHEBI:29035"/>
        <label>1</label>
    </ligand>
</feature>
<dbReference type="HAMAP" id="MF_00575">
    <property type="entry name" value="LpxH"/>
    <property type="match status" value="1"/>
</dbReference>
<keyword evidence="1 10" id="KW-1003">Cell membrane</keyword>
<dbReference type="CDD" id="cd07398">
    <property type="entry name" value="MPP_YbbF-LpxH"/>
    <property type="match status" value="1"/>
</dbReference>
<feature type="binding site" evidence="10">
    <location>
        <position position="207"/>
    </location>
    <ligand>
        <name>Mn(2+)</name>
        <dbReference type="ChEBI" id="CHEBI:29035"/>
        <label>1</label>
    </ligand>
</feature>
<feature type="binding site" evidence="10">
    <location>
        <position position="205"/>
    </location>
    <ligand>
        <name>Mn(2+)</name>
        <dbReference type="ChEBI" id="CHEBI:29035"/>
        <label>2</label>
    </ligand>
</feature>
<feature type="binding site" evidence="10">
    <location>
        <position position="41"/>
    </location>
    <ligand>
        <name>Mn(2+)</name>
        <dbReference type="ChEBI" id="CHEBI:29035"/>
        <label>1</label>
    </ligand>
</feature>
<comment type="subcellular location">
    <subcellularLocation>
        <location evidence="10">Cell inner membrane</location>
        <topology evidence="10">Peripheral membrane protein</topology>
        <orientation evidence="10">Cytoplasmic side</orientation>
    </subcellularLocation>
</comment>
<feature type="binding site" evidence="10">
    <location>
        <position position="132"/>
    </location>
    <ligand>
        <name>substrate</name>
    </ligand>
</feature>
<keyword evidence="6 10" id="KW-0378">Hydrolase</keyword>
<comment type="cofactor">
    <cofactor evidence="10">
        <name>Mn(2+)</name>
        <dbReference type="ChEBI" id="CHEBI:29035"/>
    </cofactor>
    <text evidence="10">Binds 2 Mn(2+) ions per subunit in a binuclear metal center.</text>
</comment>
<keyword evidence="7 10" id="KW-0443">Lipid metabolism</keyword>
<dbReference type="NCBIfam" id="NF003743">
    <property type="entry name" value="PRK05340.1"/>
    <property type="match status" value="1"/>
</dbReference>
<evidence type="ECO:0000313" key="13">
    <source>
        <dbReference type="Proteomes" id="UP000563050"/>
    </source>
</evidence>
<comment type="caution">
    <text evidence="12">The sequence shown here is derived from an EMBL/GenBank/DDBJ whole genome shotgun (WGS) entry which is preliminary data.</text>
</comment>
<dbReference type="Proteomes" id="UP000563050">
    <property type="component" value="Unassembled WGS sequence"/>
</dbReference>
<feature type="binding site" evidence="10">
    <location>
        <position position="89"/>
    </location>
    <ligand>
        <name>Mn(2+)</name>
        <dbReference type="ChEBI" id="CHEBI:29035"/>
        <label>2</label>
    </ligand>
</feature>
<dbReference type="InterPro" id="IPR043461">
    <property type="entry name" value="LpxH-like"/>
</dbReference>
<feature type="binding site" evidence="10">
    <location>
        <position position="10"/>
    </location>
    <ligand>
        <name>Mn(2+)</name>
        <dbReference type="ChEBI" id="CHEBI:29035"/>
        <label>1</label>
    </ligand>
</feature>
<keyword evidence="3 10" id="KW-0997">Cell inner membrane</keyword>
<reference evidence="12 13" key="1">
    <citation type="submission" date="2020-08" db="EMBL/GenBank/DDBJ databases">
        <title>Genomic Encyclopedia of Type Strains, Phase III (KMG-III): the genomes of soil and plant-associated and newly described type strains.</title>
        <authorList>
            <person name="Whitman W."/>
        </authorList>
    </citation>
    <scope>NUCLEOTIDE SEQUENCE [LARGE SCALE GENOMIC DNA]</scope>
    <source>
        <strain evidence="12 13">CECT 7341</strain>
    </source>
</reference>
<accession>A0A7W5DGI4</accession>
<feature type="binding site" evidence="10">
    <location>
        <position position="41"/>
    </location>
    <ligand>
        <name>Mn(2+)</name>
        <dbReference type="ChEBI" id="CHEBI:29035"/>
        <label>2</label>
    </ligand>
</feature>
<evidence type="ECO:0000256" key="5">
    <source>
        <dbReference type="ARBA" id="ARBA00022723"/>
    </source>
</evidence>
<evidence type="ECO:0000256" key="8">
    <source>
        <dbReference type="ARBA" id="ARBA00023136"/>
    </source>
</evidence>
<keyword evidence="4 10" id="KW-0441">Lipid A biosynthesis</keyword>
<keyword evidence="2 10" id="KW-0444">Lipid biosynthesis</keyword>
<comment type="function">
    <text evidence="10">Hydrolyzes the pyrophosphate bond of UDP-2,3-diacylglucosamine to yield 2,3-diacylglucosamine 1-phosphate (lipid X) and UMP by catalyzing the attack of water at the alpha-P atom. Involved in the biosynthesis of lipid A, a phosphorylated glycolipid that anchors the lipopolysaccharide to the outer membrane of the cell.</text>
</comment>
<comment type="catalytic activity">
    <reaction evidence="10">
        <text>UDP-2-N,3-O-bis[(3R)-3-hydroxytetradecanoyl]-alpha-D-glucosamine + H2O = 2-N,3-O-bis[(3R)-3-hydroxytetradecanoyl]-alpha-D-glucosaminyl 1-phosphate + UMP + 2 H(+)</text>
        <dbReference type="Rhea" id="RHEA:25213"/>
        <dbReference type="ChEBI" id="CHEBI:15377"/>
        <dbReference type="ChEBI" id="CHEBI:15378"/>
        <dbReference type="ChEBI" id="CHEBI:57865"/>
        <dbReference type="ChEBI" id="CHEBI:57957"/>
        <dbReference type="ChEBI" id="CHEBI:78847"/>
        <dbReference type="EC" id="3.6.1.54"/>
    </reaction>
</comment>
<comment type="similarity">
    <text evidence="10">Belongs to the LpxH family.</text>
</comment>
<feature type="binding site" evidence="10">
    <location>
        <begin position="89"/>
        <end position="90"/>
    </location>
    <ligand>
        <name>substrate</name>
    </ligand>
</feature>
<dbReference type="PANTHER" id="PTHR34990:SF1">
    <property type="entry name" value="UDP-2,3-DIACYLGLUCOSAMINE HYDROLASE"/>
    <property type="match status" value="1"/>
</dbReference>
<dbReference type="InterPro" id="IPR004843">
    <property type="entry name" value="Calcineurin-like_PHP"/>
</dbReference>
<dbReference type="NCBIfam" id="TIGR01854">
    <property type="entry name" value="lipid_A_lpxH"/>
    <property type="match status" value="1"/>
</dbReference>
<evidence type="ECO:0000256" key="2">
    <source>
        <dbReference type="ARBA" id="ARBA00022516"/>
    </source>
</evidence>